<dbReference type="AlphaFoldDB" id="X1IB85"/>
<dbReference type="Gene3D" id="2.60.120.430">
    <property type="entry name" value="Galactose-binding lectin"/>
    <property type="match status" value="1"/>
</dbReference>
<proteinExistence type="predicted"/>
<dbReference type="InterPro" id="IPR018247">
    <property type="entry name" value="EF_Hand_1_Ca_BS"/>
</dbReference>
<dbReference type="SUPFAM" id="SSF49785">
    <property type="entry name" value="Galactose-binding domain-like"/>
    <property type="match status" value="1"/>
</dbReference>
<protein>
    <recommendedName>
        <fullName evidence="2">EF-hand domain-containing protein</fullName>
    </recommendedName>
</protein>
<evidence type="ECO:0000313" key="1">
    <source>
        <dbReference type="EMBL" id="GAH79671.1"/>
    </source>
</evidence>
<dbReference type="GO" id="GO:0000272">
    <property type="term" value="P:polysaccharide catabolic process"/>
    <property type="evidence" value="ECO:0007669"/>
    <property type="project" value="InterPro"/>
</dbReference>
<comment type="caution">
    <text evidence="1">The sequence shown here is derived from an EMBL/GenBank/DDBJ whole genome shotgun (WGS) entry which is preliminary data.</text>
</comment>
<accession>X1IB85</accession>
<reference evidence="1" key="1">
    <citation type="journal article" date="2014" name="Front. Microbiol.">
        <title>High frequency of phylogenetically diverse reductive dehalogenase-homologous genes in deep subseafloor sedimentary metagenomes.</title>
        <authorList>
            <person name="Kawai M."/>
            <person name="Futagami T."/>
            <person name="Toyoda A."/>
            <person name="Takaki Y."/>
            <person name="Nishi S."/>
            <person name="Hori S."/>
            <person name="Arai W."/>
            <person name="Tsubouchi T."/>
            <person name="Morono Y."/>
            <person name="Uchiyama I."/>
            <person name="Ito T."/>
            <person name="Fujiyama A."/>
            <person name="Inagaki F."/>
            <person name="Takami H."/>
        </authorList>
    </citation>
    <scope>NUCLEOTIDE SEQUENCE</scope>
    <source>
        <strain evidence="1">Expedition CK06-06</strain>
    </source>
</reference>
<dbReference type="Gene3D" id="2.60.120.200">
    <property type="match status" value="1"/>
</dbReference>
<sequence>DTGGNVPDINAPYWVALDLDIDYGTIKAYRSPDNSTWTYIEFAHSFDPPMEDLPVYVGLAVTAHNTAATCTAEFSNVTITAGAAGTWKNQDIGIKSNVAAPLYVTLQDDESVGGDTATVTHTDPNIVLQNTWQAWDIALNDFKDDNPSLNLEKIKKITLGVGPADPCGTGTLYFDDIRLYPPRCMPNLTPDFDGDDCFVDYNDLRVLADNWLSSPADPNIDLSKDGKINFEEFAILASEWFEAALWPYY</sequence>
<feature type="non-terminal residue" evidence="1">
    <location>
        <position position="1"/>
    </location>
</feature>
<dbReference type="InterPro" id="IPR008979">
    <property type="entry name" value="Galactose-bd-like_sf"/>
</dbReference>
<organism evidence="1">
    <name type="scientific">marine sediment metagenome</name>
    <dbReference type="NCBI Taxonomy" id="412755"/>
    <lineage>
        <taxon>unclassified sequences</taxon>
        <taxon>metagenomes</taxon>
        <taxon>ecological metagenomes</taxon>
    </lineage>
</organism>
<dbReference type="PROSITE" id="PS00018">
    <property type="entry name" value="EF_HAND_1"/>
    <property type="match status" value="1"/>
</dbReference>
<gene>
    <name evidence="1" type="ORF">S03H2_57225</name>
</gene>
<dbReference type="Gene3D" id="1.10.1330.10">
    <property type="entry name" value="Dockerin domain"/>
    <property type="match status" value="1"/>
</dbReference>
<dbReference type="EMBL" id="BARU01036672">
    <property type="protein sequence ID" value="GAH79671.1"/>
    <property type="molecule type" value="Genomic_DNA"/>
</dbReference>
<evidence type="ECO:0008006" key="2">
    <source>
        <dbReference type="Google" id="ProtNLM"/>
    </source>
</evidence>
<dbReference type="InterPro" id="IPR036439">
    <property type="entry name" value="Dockerin_dom_sf"/>
</dbReference>
<name>X1IB85_9ZZZZ</name>